<dbReference type="SUPFAM" id="SSF56219">
    <property type="entry name" value="DNase I-like"/>
    <property type="match status" value="1"/>
</dbReference>
<organism evidence="3 4">
    <name type="scientific">Halomonas alkalicola</name>
    <dbReference type="NCBI Taxonomy" id="1930622"/>
    <lineage>
        <taxon>Bacteria</taxon>
        <taxon>Pseudomonadati</taxon>
        <taxon>Pseudomonadota</taxon>
        <taxon>Gammaproteobacteria</taxon>
        <taxon>Oceanospirillales</taxon>
        <taxon>Halomonadaceae</taxon>
        <taxon>Halomonas</taxon>
    </lineage>
</organism>
<keyword evidence="3" id="KW-0540">Nuclease</keyword>
<evidence type="ECO:0000313" key="4">
    <source>
        <dbReference type="Proteomes" id="UP001235344"/>
    </source>
</evidence>
<dbReference type="GO" id="GO:0004519">
    <property type="term" value="F:endonuclease activity"/>
    <property type="evidence" value="ECO:0007669"/>
    <property type="project" value="UniProtKB-KW"/>
</dbReference>
<proteinExistence type="predicted"/>
<dbReference type="CDD" id="cd04486">
    <property type="entry name" value="YhcR_OBF_like"/>
    <property type="match status" value="1"/>
</dbReference>
<dbReference type="Proteomes" id="UP001235344">
    <property type="component" value="Chromosome"/>
</dbReference>
<keyword evidence="3" id="KW-0378">Hydrolase</keyword>
<dbReference type="CDD" id="cd10283">
    <property type="entry name" value="MnuA_DNase1-like"/>
    <property type="match status" value="1"/>
</dbReference>
<dbReference type="Pfam" id="PF03372">
    <property type="entry name" value="Exo_endo_phos"/>
    <property type="match status" value="1"/>
</dbReference>
<dbReference type="Gene3D" id="3.60.10.10">
    <property type="entry name" value="Endonuclease/exonuclease/phosphatase"/>
    <property type="match status" value="1"/>
</dbReference>
<name>A0ABY9H7N9_9GAMM</name>
<sequence length="583" mass="63203">MKPRQNLALFARLSAASDGAPRLLGTRRIGRYLLLALLLVAAQAPASCPEPSTADLAAIKGTDAAPALPEGQAVVTEGVVTGAFLGRDRLNGFYLQQATEQGPGGLFVYMPGATERDAERLVPGKHVQLHARTGEYRGQIQLQRVERVEICARDQLPEPEALAWPLDEEALSRLEGRLVAFSEPLTVTGNYELGRYGSLRLANERLFRPTNAPDHDQERAVLMLDDGSYRAFPSPIPYLNDDGTRRVGSRVAGLTGVLTHAFDAWRLHPTETPRFLDANPRPAPLDEPGERLRVAAFNVENYFTTLGQRGAANAEELERQRAKLAAAVAGLSADILALVEVQNTPGALADLVEQLSLRTGVTYRAVGGRADRGSDAIKLALLYRPDRVEAISELHADNDPVHHRPPLAAFFQPREGGEAFGVVTAHFKAKSGCPARGDIDQGQGCWNERRVAQAKAMAAFLERLATEGSERLLLVGDLNAYGAEEPIRTLTDTGLVDLIARELPPERRYTYVFHGESGYLDHALASPALAAAVAAVHPWPINADEPPFLGYDGPESAAELIRPDPFRSSDHDPVVVDLSPEGR</sequence>
<feature type="compositionally biased region" description="Basic and acidic residues" evidence="1">
    <location>
        <begin position="561"/>
        <end position="583"/>
    </location>
</feature>
<dbReference type="PANTHER" id="PTHR42834">
    <property type="entry name" value="ENDONUCLEASE/EXONUCLEASE/PHOSPHATASE FAMILY PROTEIN (AFU_ORTHOLOGUE AFUA_3G09210)"/>
    <property type="match status" value="1"/>
</dbReference>
<dbReference type="PANTHER" id="PTHR42834:SF1">
    <property type="entry name" value="ENDONUCLEASE_EXONUCLEASE_PHOSPHATASE FAMILY PROTEIN (AFU_ORTHOLOGUE AFUA_3G09210)"/>
    <property type="match status" value="1"/>
</dbReference>
<feature type="domain" description="Endonuclease/exonuclease/phosphatase" evidence="2">
    <location>
        <begin position="297"/>
        <end position="571"/>
    </location>
</feature>
<protein>
    <submittedName>
        <fullName evidence="3">ExeM/NucH family extracellular endonuclease</fullName>
    </submittedName>
</protein>
<evidence type="ECO:0000259" key="2">
    <source>
        <dbReference type="Pfam" id="PF03372"/>
    </source>
</evidence>
<dbReference type="RefSeq" id="WP_305502901.1">
    <property type="nucleotide sequence ID" value="NZ_CP131913.1"/>
</dbReference>
<evidence type="ECO:0000313" key="3">
    <source>
        <dbReference type="EMBL" id="WLI74495.1"/>
    </source>
</evidence>
<dbReference type="EMBL" id="CP131913">
    <property type="protein sequence ID" value="WLI74495.1"/>
    <property type="molecule type" value="Genomic_DNA"/>
</dbReference>
<keyword evidence="3" id="KW-0255">Endonuclease</keyword>
<accession>A0ABY9H7N9</accession>
<gene>
    <name evidence="3" type="ORF">B6N23_06230</name>
</gene>
<dbReference type="InterPro" id="IPR005135">
    <property type="entry name" value="Endo/exonuclease/phosphatase"/>
</dbReference>
<dbReference type="NCBIfam" id="NF033681">
    <property type="entry name" value="ExeM_NucH_DNase"/>
    <property type="match status" value="1"/>
</dbReference>
<feature type="region of interest" description="Disordered" evidence="1">
    <location>
        <begin position="552"/>
        <end position="583"/>
    </location>
</feature>
<dbReference type="InterPro" id="IPR047971">
    <property type="entry name" value="ExeM-like"/>
</dbReference>
<keyword evidence="4" id="KW-1185">Reference proteome</keyword>
<reference evidence="3 4" key="1">
    <citation type="submission" date="2023-08" db="EMBL/GenBank/DDBJ databases">
        <title>Transcriptome Analysis of Halomonas alkalicola CICC 11012s to Identify the Genes Involved in Alkaline Tolerances.</title>
        <authorList>
            <person name="Zhai L."/>
        </authorList>
    </citation>
    <scope>NUCLEOTIDE SEQUENCE [LARGE SCALE GENOMIC DNA]</scope>
    <source>
        <strain evidence="3 4">CICC 11012s</strain>
    </source>
</reference>
<dbReference type="InterPro" id="IPR036691">
    <property type="entry name" value="Endo/exonu/phosph_ase_sf"/>
</dbReference>
<evidence type="ECO:0000256" key="1">
    <source>
        <dbReference type="SAM" id="MobiDB-lite"/>
    </source>
</evidence>